<dbReference type="Gene3D" id="3.40.50.11440">
    <property type="match status" value="1"/>
</dbReference>
<dbReference type="HOGENOM" id="CLU_055092_0_0_9"/>
<dbReference type="Pfam" id="PF04015">
    <property type="entry name" value="DUF362"/>
    <property type="match status" value="1"/>
</dbReference>
<evidence type="ECO:0000313" key="2">
    <source>
        <dbReference type="EMBL" id="ACV63219.1"/>
    </source>
</evidence>
<dbReference type="KEGG" id="dae:Dtox_2408"/>
<dbReference type="InterPro" id="IPR007160">
    <property type="entry name" value="DUF362"/>
</dbReference>
<name>C8W0G4_DESAS</name>
<gene>
    <name evidence="2" type="ordered locus">Dtox_2408</name>
</gene>
<sequence length="436" mass="46960">MEFIKKRPEKPNVLNLGINFPQMITIKQNLPRQGLDDVRNEVRRILAESRLEQKLRPGAKVAITAGSRGIANIALIIRETVDYLKRLNTKPFVLAAMGSHGGGTIQGQLKVLADLGITSESIGAPIMATVETVITGSFAGIAVHISQLAYESDAVILINRVKPHTSFHGPNESGLVKMLAVGLGGPLGAAAIHATGVSALSHIIPGVASVMQKHLNIALGLAIIEDAYESTKKIVSVPVENIASEETILLQEAYEAMPRLPVNNLDLLIVEEMGKCFSGTGMDTNIIGRMRIQGIPEPPSPAIKRIVVLNLATASHGNAYGLGLADFTTRQLVNKIDFEVTYLNAVTSTFVQRAMIPMTLPTEKAAIEAAVNSLGIKEISQIRIARLRNTLHITELQVSENLLEEISSTLSIDIMGLPNPLQFNSNGNLYPFLDTV</sequence>
<dbReference type="eggNOG" id="COG2768">
    <property type="taxonomic scope" value="Bacteria"/>
</dbReference>
<dbReference type="AlphaFoldDB" id="C8W0G4"/>
<accession>C8W0G4</accession>
<evidence type="ECO:0000313" key="3">
    <source>
        <dbReference type="Proteomes" id="UP000002217"/>
    </source>
</evidence>
<reference evidence="2 3" key="1">
    <citation type="journal article" date="2009" name="Stand. Genomic Sci.">
        <title>Complete genome sequence of Desulfotomaculum acetoxidans type strain (5575).</title>
        <authorList>
            <person name="Spring S."/>
            <person name="Lapidus A."/>
            <person name="Schroder M."/>
            <person name="Gleim D."/>
            <person name="Sims D."/>
            <person name="Meincke L."/>
            <person name="Glavina Del Rio T."/>
            <person name="Tice H."/>
            <person name="Copeland A."/>
            <person name="Cheng J.F."/>
            <person name="Lucas S."/>
            <person name="Chen F."/>
            <person name="Nolan M."/>
            <person name="Bruce D."/>
            <person name="Goodwin L."/>
            <person name="Pitluck S."/>
            <person name="Ivanova N."/>
            <person name="Mavromatis K."/>
            <person name="Mikhailova N."/>
            <person name="Pati A."/>
            <person name="Chen A."/>
            <person name="Palaniappan K."/>
            <person name="Land M."/>
            <person name="Hauser L."/>
            <person name="Chang Y.J."/>
            <person name="Jeffries C.D."/>
            <person name="Chain P."/>
            <person name="Saunders E."/>
            <person name="Brettin T."/>
            <person name="Detter J.C."/>
            <person name="Goker M."/>
            <person name="Bristow J."/>
            <person name="Eisen J.A."/>
            <person name="Markowitz V."/>
            <person name="Hugenholtz P."/>
            <person name="Kyrpides N.C."/>
            <person name="Klenk H.P."/>
            <person name="Han C."/>
        </authorList>
    </citation>
    <scope>NUCLEOTIDE SEQUENCE [LARGE SCALE GENOMIC DNA]</scope>
    <source>
        <strain evidence="3">ATCC 49208 / DSM 771 / VKM B-1644</strain>
    </source>
</reference>
<dbReference type="Proteomes" id="UP000002217">
    <property type="component" value="Chromosome"/>
</dbReference>
<organism evidence="2 3">
    <name type="scientific">Desulfofarcimen acetoxidans (strain ATCC 49208 / DSM 771 / KCTC 5769 / VKM B-1644 / 5575)</name>
    <name type="common">Desulfotomaculum acetoxidans</name>
    <dbReference type="NCBI Taxonomy" id="485916"/>
    <lineage>
        <taxon>Bacteria</taxon>
        <taxon>Bacillati</taxon>
        <taxon>Bacillota</taxon>
        <taxon>Clostridia</taxon>
        <taxon>Eubacteriales</taxon>
        <taxon>Peptococcaceae</taxon>
        <taxon>Desulfofarcimen</taxon>
    </lineage>
</organism>
<evidence type="ECO:0000259" key="1">
    <source>
        <dbReference type="Pfam" id="PF04015"/>
    </source>
</evidence>
<feature type="domain" description="DUF362" evidence="1">
    <location>
        <begin position="76"/>
        <end position="246"/>
    </location>
</feature>
<keyword evidence="3" id="KW-1185">Reference proteome</keyword>
<dbReference type="EMBL" id="CP001720">
    <property type="protein sequence ID" value="ACV63219.1"/>
    <property type="molecule type" value="Genomic_DNA"/>
</dbReference>
<protein>
    <recommendedName>
        <fullName evidence="1">DUF362 domain-containing protein</fullName>
    </recommendedName>
</protein>
<proteinExistence type="predicted"/>